<evidence type="ECO:0000313" key="3">
    <source>
        <dbReference type="Proteomes" id="UP000217448"/>
    </source>
</evidence>
<gene>
    <name evidence="2" type="ORF">CLG85_018925</name>
</gene>
<keyword evidence="3" id="KW-1185">Reference proteome</keyword>
<feature type="transmembrane region" description="Helical" evidence="1">
    <location>
        <begin position="69"/>
        <end position="87"/>
    </location>
</feature>
<dbReference type="EMBL" id="NTHN02000041">
    <property type="protein sequence ID" value="MCT4372276.1"/>
    <property type="molecule type" value="Genomic_DNA"/>
</dbReference>
<name>A0ABT2KR22_9RHOB</name>
<sequence length="180" mass="19496">MSYRKIMANMPSTWSRIQVLNENSRNERLGKSVDAEVMSSQLGYLSWTSLTFIGVMLLSTLKAVGAETLADALLAVSSILMAGSVIYNQGLRKSLGATGFFFILLTSIYLTWTIISPSVIGVKNTIGVLISAAVFFYFVSKANDAVRSSNVPTFLIGGGVSSNRRGTYFTGRSKKTRLVA</sequence>
<feature type="transmembrane region" description="Helical" evidence="1">
    <location>
        <begin position="44"/>
        <end position="63"/>
    </location>
</feature>
<reference evidence="3" key="1">
    <citation type="submission" date="2023-07" db="EMBL/GenBank/DDBJ databases">
        <title>Yangia mangrovi SAOS 153D genome.</title>
        <authorList>
            <person name="Verma A."/>
            <person name="Pal Y."/>
            <person name="Sundharam S."/>
            <person name="Bisht B."/>
            <person name="Srinivasan K."/>
        </authorList>
    </citation>
    <scope>NUCLEOTIDE SEQUENCE [LARGE SCALE GENOMIC DNA]</scope>
    <source>
        <strain evidence="3">SAOS 153D</strain>
    </source>
</reference>
<feature type="transmembrane region" description="Helical" evidence="1">
    <location>
        <begin position="121"/>
        <end position="139"/>
    </location>
</feature>
<accession>A0ABT2KR22</accession>
<protein>
    <submittedName>
        <fullName evidence="2">Uncharacterized protein</fullName>
    </submittedName>
</protein>
<proteinExistence type="predicted"/>
<evidence type="ECO:0000313" key="2">
    <source>
        <dbReference type="EMBL" id="MCT4372276.1"/>
    </source>
</evidence>
<feature type="transmembrane region" description="Helical" evidence="1">
    <location>
        <begin position="94"/>
        <end position="115"/>
    </location>
</feature>
<organism evidence="2 3">
    <name type="scientific">Alloyangia mangrovi</name>
    <dbReference type="NCBI Taxonomy" id="1779329"/>
    <lineage>
        <taxon>Bacteria</taxon>
        <taxon>Pseudomonadati</taxon>
        <taxon>Pseudomonadota</taxon>
        <taxon>Alphaproteobacteria</taxon>
        <taxon>Rhodobacterales</taxon>
        <taxon>Roseobacteraceae</taxon>
        <taxon>Alloyangia</taxon>
    </lineage>
</organism>
<keyword evidence="1" id="KW-0812">Transmembrane</keyword>
<keyword evidence="1" id="KW-1133">Transmembrane helix</keyword>
<evidence type="ECO:0000256" key="1">
    <source>
        <dbReference type="SAM" id="Phobius"/>
    </source>
</evidence>
<comment type="caution">
    <text evidence="2">The sequence shown here is derived from an EMBL/GenBank/DDBJ whole genome shotgun (WGS) entry which is preliminary data.</text>
</comment>
<keyword evidence="1" id="KW-0472">Membrane</keyword>
<dbReference type="Proteomes" id="UP000217448">
    <property type="component" value="Unassembled WGS sequence"/>
</dbReference>
<dbReference type="RefSeq" id="WP_260349880.1">
    <property type="nucleotide sequence ID" value="NZ_NTHN02000041.1"/>
</dbReference>